<dbReference type="InterPro" id="IPR040442">
    <property type="entry name" value="Pyrv_kinase-like_dom_sf"/>
</dbReference>
<evidence type="ECO:0000256" key="4">
    <source>
        <dbReference type="ARBA" id="ARBA00022679"/>
    </source>
</evidence>
<dbReference type="GO" id="GO:0000287">
    <property type="term" value="F:magnesium ion binding"/>
    <property type="evidence" value="ECO:0007669"/>
    <property type="project" value="InterPro"/>
</dbReference>
<comment type="pathway">
    <text evidence="1 12">Carbohydrate degradation; glycolysis; pyruvate from D-glyceraldehyde 3-phosphate: step 5/5.</text>
</comment>
<feature type="domain" description="Pyruvate kinase barrel" evidence="13">
    <location>
        <begin position="11"/>
        <end position="122"/>
    </location>
</feature>
<dbReference type="GO" id="GO:0030955">
    <property type="term" value="F:potassium ion binding"/>
    <property type="evidence" value="ECO:0007669"/>
    <property type="project" value="InterPro"/>
</dbReference>
<dbReference type="EC" id="2.7.1.40" evidence="3 12"/>
<evidence type="ECO:0000256" key="11">
    <source>
        <dbReference type="ARBA" id="ARBA00023317"/>
    </source>
</evidence>
<keyword evidence="15" id="KW-1185">Reference proteome</keyword>
<evidence type="ECO:0000256" key="3">
    <source>
        <dbReference type="ARBA" id="ARBA00012142"/>
    </source>
</evidence>
<evidence type="ECO:0000256" key="2">
    <source>
        <dbReference type="ARBA" id="ARBA00008663"/>
    </source>
</evidence>
<dbReference type="InterPro" id="IPR001697">
    <property type="entry name" value="Pyr_Knase"/>
</dbReference>
<evidence type="ECO:0000256" key="12">
    <source>
        <dbReference type="RuleBase" id="RU000504"/>
    </source>
</evidence>
<keyword evidence="10 12" id="KW-0324">Glycolysis</keyword>
<dbReference type="GO" id="GO:0005524">
    <property type="term" value="F:ATP binding"/>
    <property type="evidence" value="ECO:0007669"/>
    <property type="project" value="UniProtKB-KW"/>
</dbReference>
<evidence type="ECO:0000256" key="6">
    <source>
        <dbReference type="ARBA" id="ARBA00022741"/>
    </source>
</evidence>
<dbReference type="OrthoDB" id="9812123at2"/>
<evidence type="ECO:0000256" key="9">
    <source>
        <dbReference type="ARBA" id="ARBA00022842"/>
    </source>
</evidence>
<evidence type="ECO:0000313" key="14">
    <source>
        <dbReference type="EMBL" id="TDG21852.1"/>
    </source>
</evidence>
<keyword evidence="11" id="KW-0670">Pyruvate</keyword>
<dbReference type="InterPro" id="IPR015813">
    <property type="entry name" value="Pyrv/PenolPyrv_kinase-like_dom"/>
</dbReference>
<name>A0A4R5M7W2_9BURK</name>
<keyword evidence="5" id="KW-0479">Metal-binding</keyword>
<dbReference type="AlphaFoldDB" id="A0A4R5M7W2"/>
<sequence>MLEVKALVEGRAAVLAKLEKPAAIDSLEAIVEAADAIMVARGDLGVELPAEQVPRIQKQIVRACRAAGKPVVVATQMLESMIAAPVPTRAEASDVANAVYDGADAVMLSAESASGQYPREAVAMMDRIIAEVESDPDYRSAIDASHTAPQAAVADAI</sequence>
<dbReference type="Proteomes" id="UP000295722">
    <property type="component" value="Unassembled WGS sequence"/>
</dbReference>
<evidence type="ECO:0000256" key="5">
    <source>
        <dbReference type="ARBA" id="ARBA00022723"/>
    </source>
</evidence>
<comment type="catalytic activity">
    <reaction evidence="12">
        <text>pyruvate + ATP = phosphoenolpyruvate + ADP + H(+)</text>
        <dbReference type="Rhea" id="RHEA:18157"/>
        <dbReference type="ChEBI" id="CHEBI:15361"/>
        <dbReference type="ChEBI" id="CHEBI:15378"/>
        <dbReference type="ChEBI" id="CHEBI:30616"/>
        <dbReference type="ChEBI" id="CHEBI:58702"/>
        <dbReference type="ChEBI" id="CHEBI:456216"/>
        <dbReference type="EC" id="2.7.1.40"/>
    </reaction>
</comment>
<evidence type="ECO:0000256" key="7">
    <source>
        <dbReference type="ARBA" id="ARBA00022777"/>
    </source>
</evidence>
<proteinExistence type="inferred from homology"/>
<accession>A0A4R5M7W2</accession>
<dbReference type="Gene3D" id="3.40.1380.20">
    <property type="entry name" value="Pyruvate kinase, C-terminal domain"/>
    <property type="match status" value="1"/>
</dbReference>
<dbReference type="SUPFAM" id="SSF51621">
    <property type="entry name" value="Phosphoenolpyruvate/pyruvate domain"/>
    <property type="match status" value="1"/>
</dbReference>
<protein>
    <recommendedName>
        <fullName evidence="3 12">Pyruvate kinase</fullName>
        <ecNumber evidence="3 12">2.7.1.40</ecNumber>
    </recommendedName>
</protein>
<keyword evidence="9 12" id="KW-0460">Magnesium</keyword>
<dbReference type="PRINTS" id="PR01050">
    <property type="entry name" value="PYRUVTKNASE"/>
</dbReference>
<keyword evidence="7 12" id="KW-0418">Kinase</keyword>
<organism evidence="14 15">
    <name type="scientific">Paraburkholderia silviterrae</name>
    <dbReference type="NCBI Taxonomy" id="2528715"/>
    <lineage>
        <taxon>Bacteria</taxon>
        <taxon>Pseudomonadati</taxon>
        <taxon>Pseudomonadota</taxon>
        <taxon>Betaproteobacteria</taxon>
        <taxon>Burkholderiales</taxon>
        <taxon>Burkholderiaceae</taxon>
        <taxon>Paraburkholderia</taxon>
    </lineage>
</organism>
<dbReference type="Gene3D" id="3.20.20.60">
    <property type="entry name" value="Phosphoenolpyruvate-binding domains"/>
    <property type="match status" value="1"/>
</dbReference>
<evidence type="ECO:0000256" key="1">
    <source>
        <dbReference type="ARBA" id="ARBA00004997"/>
    </source>
</evidence>
<reference evidence="14 15" key="1">
    <citation type="submission" date="2019-03" db="EMBL/GenBank/DDBJ databases">
        <title>Paraburkholderia sp. 4M-K11, isolated from subtropical forest soil.</title>
        <authorList>
            <person name="Gao Z.-H."/>
            <person name="Qiu L.-H."/>
        </authorList>
    </citation>
    <scope>NUCLEOTIDE SEQUENCE [LARGE SCALE GENOMIC DNA]</scope>
    <source>
        <strain evidence="14 15">4M-K11</strain>
    </source>
</reference>
<dbReference type="GO" id="GO:0004743">
    <property type="term" value="F:pyruvate kinase activity"/>
    <property type="evidence" value="ECO:0007669"/>
    <property type="project" value="UniProtKB-EC"/>
</dbReference>
<gene>
    <name evidence="14" type="ORF">EYW47_21085</name>
</gene>
<dbReference type="PANTHER" id="PTHR11817">
    <property type="entry name" value="PYRUVATE KINASE"/>
    <property type="match status" value="1"/>
</dbReference>
<dbReference type="InterPro" id="IPR036918">
    <property type="entry name" value="Pyrv_Knase_C_sf"/>
</dbReference>
<dbReference type="UniPathway" id="UPA00109">
    <property type="reaction ID" value="UER00188"/>
</dbReference>
<comment type="similarity">
    <text evidence="2 12">Belongs to the pyruvate kinase family.</text>
</comment>
<evidence type="ECO:0000259" key="13">
    <source>
        <dbReference type="Pfam" id="PF00224"/>
    </source>
</evidence>
<evidence type="ECO:0000256" key="8">
    <source>
        <dbReference type="ARBA" id="ARBA00022840"/>
    </source>
</evidence>
<dbReference type="EMBL" id="SMRP01000010">
    <property type="protein sequence ID" value="TDG21852.1"/>
    <property type="molecule type" value="Genomic_DNA"/>
</dbReference>
<evidence type="ECO:0000256" key="10">
    <source>
        <dbReference type="ARBA" id="ARBA00023152"/>
    </source>
</evidence>
<keyword evidence="6" id="KW-0547">Nucleotide-binding</keyword>
<dbReference type="GO" id="GO:0016301">
    <property type="term" value="F:kinase activity"/>
    <property type="evidence" value="ECO:0007669"/>
    <property type="project" value="UniProtKB-KW"/>
</dbReference>
<comment type="caution">
    <text evidence="14">The sequence shown here is derived from an EMBL/GenBank/DDBJ whole genome shotgun (WGS) entry which is preliminary data.</text>
</comment>
<keyword evidence="4 12" id="KW-0808">Transferase</keyword>
<dbReference type="Pfam" id="PF00224">
    <property type="entry name" value="PK"/>
    <property type="match status" value="1"/>
</dbReference>
<dbReference type="InterPro" id="IPR015793">
    <property type="entry name" value="Pyrv_Knase_brl"/>
</dbReference>
<evidence type="ECO:0000313" key="15">
    <source>
        <dbReference type="Proteomes" id="UP000295722"/>
    </source>
</evidence>
<keyword evidence="8" id="KW-0067">ATP-binding</keyword>